<dbReference type="AlphaFoldDB" id="W0SBS8"/>
<dbReference type="PANTHER" id="PTHR34610:SF3">
    <property type="entry name" value="SSL7007 PROTEIN"/>
    <property type="match status" value="1"/>
</dbReference>
<feature type="domain" description="PIN" evidence="1">
    <location>
        <begin position="7"/>
        <end position="120"/>
    </location>
</feature>
<dbReference type="OrthoDB" id="9802272at2"/>
<proteinExistence type="predicted"/>
<dbReference type="InterPro" id="IPR029060">
    <property type="entry name" value="PIN-like_dom_sf"/>
</dbReference>
<dbReference type="SUPFAM" id="SSF88723">
    <property type="entry name" value="PIN domain-like"/>
    <property type="match status" value="1"/>
</dbReference>
<dbReference type="KEGG" id="shd:SUTH_00528"/>
<dbReference type="EMBL" id="AP012547">
    <property type="protein sequence ID" value="BAO28342.1"/>
    <property type="molecule type" value="Genomic_DNA"/>
</dbReference>
<evidence type="ECO:0000313" key="3">
    <source>
        <dbReference type="Proteomes" id="UP000031637"/>
    </source>
</evidence>
<name>W0SBS8_9PROT</name>
<reference evidence="2 3" key="1">
    <citation type="journal article" date="2014" name="Syst. Appl. Microbiol.">
        <title>Complete genomes of freshwater sulfur oxidizers Sulfuricella denitrificans skB26 and Sulfuritalea hydrogenivorans sk43H: genetic insights into the sulfur oxidation pathway of betaproteobacteria.</title>
        <authorList>
            <person name="Watanabe T."/>
            <person name="Kojima H."/>
            <person name="Fukui M."/>
        </authorList>
    </citation>
    <scope>NUCLEOTIDE SEQUENCE [LARGE SCALE GENOMIC DNA]</scope>
    <source>
        <strain evidence="2">DSM22779</strain>
    </source>
</reference>
<sequence length="146" mass="16338">MQLAPRRVVLDTNVLVSLYVFADSRFGPLRARIESGEWQAITNDACLGEFRRVLAYAMFALTEGQQRDALAAYGAHVTNFADPPQNTSAALPRCSDRDDQKFLELARDSAADWLVTADKALLRLARRDRLRGLFRILTPETALAEI</sequence>
<dbReference type="InterPro" id="IPR002716">
    <property type="entry name" value="PIN_dom"/>
</dbReference>
<evidence type="ECO:0000259" key="1">
    <source>
        <dbReference type="Pfam" id="PF13470"/>
    </source>
</evidence>
<dbReference type="Pfam" id="PF13470">
    <property type="entry name" value="PIN_3"/>
    <property type="match status" value="1"/>
</dbReference>
<keyword evidence="3" id="KW-1185">Reference proteome</keyword>
<dbReference type="STRING" id="1223802.SUTH_00528"/>
<evidence type="ECO:0000313" key="2">
    <source>
        <dbReference type="EMBL" id="BAO28342.1"/>
    </source>
</evidence>
<accession>W0SBS8</accession>
<dbReference type="NCBIfam" id="TIGR00305">
    <property type="entry name" value="putative toxin-antitoxin system toxin component, PIN family"/>
    <property type="match status" value="1"/>
</dbReference>
<gene>
    <name evidence="2" type="ORF">SUTH_00528</name>
</gene>
<dbReference type="Proteomes" id="UP000031637">
    <property type="component" value="Chromosome"/>
</dbReference>
<dbReference type="PANTHER" id="PTHR34610">
    <property type="entry name" value="SSL7007 PROTEIN"/>
    <property type="match status" value="1"/>
</dbReference>
<dbReference type="HOGENOM" id="CLU_116617_0_0_4"/>
<protein>
    <recommendedName>
        <fullName evidence="1">PIN domain-containing protein</fullName>
    </recommendedName>
</protein>
<organism evidence="2 3">
    <name type="scientific">Sulfuritalea hydrogenivorans sk43H</name>
    <dbReference type="NCBI Taxonomy" id="1223802"/>
    <lineage>
        <taxon>Bacteria</taxon>
        <taxon>Pseudomonadati</taxon>
        <taxon>Pseudomonadota</taxon>
        <taxon>Betaproteobacteria</taxon>
        <taxon>Nitrosomonadales</taxon>
        <taxon>Sterolibacteriaceae</taxon>
        <taxon>Sulfuritalea</taxon>
    </lineage>
</organism>
<dbReference type="InterPro" id="IPR002850">
    <property type="entry name" value="PIN_toxin-like"/>
</dbReference>